<keyword evidence="3" id="KW-1185">Reference proteome</keyword>
<keyword evidence="1" id="KW-1133">Transmembrane helix</keyword>
<dbReference type="OrthoDB" id="5785537at2"/>
<gene>
    <name evidence="2" type="ORF">SAMN02745857_00353</name>
</gene>
<sequence>MFETILICTLAAVAANVPFVTGRLFGLLSLARKHFGWQLLEWLVYYLLLLGVARLLEGRVSDVHPQNWQFYATTLALFVVLAWPGFVWRYFWRKPGI</sequence>
<name>A0A1W1X013_9NEIS</name>
<evidence type="ECO:0000256" key="1">
    <source>
        <dbReference type="SAM" id="Phobius"/>
    </source>
</evidence>
<keyword evidence="1" id="KW-0472">Membrane</keyword>
<evidence type="ECO:0000313" key="2">
    <source>
        <dbReference type="EMBL" id="SMC17217.1"/>
    </source>
</evidence>
<dbReference type="RefSeq" id="WP_084088806.1">
    <property type="nucleotide sequence ID" value="NZ_FWXD01000001.1"/>
</dbReference>
<dbReference type="EMBL" id="FWXD01000001">
    <property type="protein sequence ID" value="SMC17217.1"/>
    <property type="molecule type" value="Genomic_DNA"/>
</dbReference>
<proteinExistence type="predicted"/>
<dbReference type="InterPro" id="IPR016768">
    <property type="entry name" value="UCP019883"/>
</dbReference>
<keyword evidence="1" id="KW-0812">Transmembrane</keyword>
<reference evidence="2 3" key="1">
    <citation type="submission" date="2017-04" db="EMBL/GenBank/DDBJ databases">
        <authorList>
            <person name="Afonso C.L."/>
            <person name="Miller P.J."/>
            <person name="Scott M.A."/>
            <person name="Spackman E."/>
            <person name="Goraichik I."/>
            <person name="Dimitrov K.M."/>
            <person name="Suarez D.L."/>
            <person name="Swayne D.E."/>
        </authorList>
    </citation>
    <scope>NUCLEOTIDE SEQUENCE [LARGE SCALE GENOMIC DNA]</scope>
    <source>
        <strain evidence="2 3">DSM 23236</strain>
    </source>
</reference>
<organism evidence="2 3">
    <name type="scientific">Andreprevotia lacus DSM 23236</name>
    <dbReference type="NCBI Taxonomy" id="1121001"/>
    <lineage>
        <taxon>Bacteria</taxon>
        <taxon>Pseudomonadati</taxon>
        <taxon>Pseudomonadota</taxon>
        <taxon>Betaproteobacteria</taxon>
        <taxon>Neisseriales</taxon>
        <taxon>Chitinibacteraceae</taxon>
        <taxon>Andreprevotia</taxon>
    </lineage>
</organism>
<dbReference type="Proteomes" id="UP000192761">
    <property type="component" value="Unassembled WGS sequence"/>
</dbReference>
<accession>A0A1W1X013</accession>
<evidence type="ECO:0008006" key="4">
    <source>
        <dbReference type="Google" id="ProtNLM"/>
    </source>
</evidence>
<protein>
    <recommendedName>
        <fullName evidence="4">DUF2818 domain-containing protein</fullName>
    </recommendedName>
</protein>
<dbReference type="PIRSF" id="PIRSF019883">
    <property type="entry name" value="UCP019883"/>
    <property type="match status" value="1"/>
</dbReference>
<dbReference type="Pfam" id="PF10993">
    <property type="entry name" value="DUF2818"/>
    <property type="match status" value="1"/>
</dbReference>
<dbReference type="AlphaFoldDB" id="A0A1W1X013"/>
<feature type="transmembrane region" description="Helical" evidence="1">
    <location>
        <begin position="39"/>
        <end position="56"/>
    </location>
</feature>
<evidence type="ECO:0000313" key="3">
    <source>
        <dbReference type="Proteomes" id="UP000192761"/>
    </source>
</evidence>
<feature type="transmembrane region" description="Helical" evidence="1">
    <location>
        <begin position="68"/>
        <end position="91"/>
    </location>
</feature>
<dbReference type="STRING" id="1121001.SAMN02745857_00353"/>